<gene>
    <name evidence="1" type="ORF">DI549_18440</name>
</gene>
<evidence type="ECO:0000313" key="2">
    <source>
        <dbReference type="Proteomes" id="UP000248887"/>
    </source>
</evidence>
<dbReference type="GO" id="GO:0003677">
    <property type="term" value="F:DNA binding"/>
    <property type="evidence" value="ECO:0007669"/>
    <property type="project" value="UniProtKB-KW"/>
</dbReference>
<dbReference type="EMBL" id="QFQD01000074">
    <property type="protein sequence ID" value="PZQ80019.1"/>
    <property type="molecule type" value="Genomic_DNA"/>
</dbReference>
<evidence type="ECO:0000313" key="1">
    <source>
        <dbReference type="EMBL" id="PZQ80019.1"/>
    </source>
</evidence>
<comment type="caution">
    <text evidence="1">The sequence shown here is derived from an EMBL/GenBank/DDBJ whole genome shotgun (WGS) entry which is preliminary data.</text>
</comment>
<sequence>MVGLSKSQMNKLRCLGGGPPFYKLGSSVFYREDDIDAWLAERRRTSTWAPANDNPAARALAA</sequence>
<keyword evidence="1" id="KW-0238">DNA-binding</keyword>
<protein>
    <submittedName>
        <fullName evidence="1">DNA-binding protein</fullName>
    </submittedName>
</protein>
<dbReference type="Proteomes" id="UP000248887">
    <property type="component" value="Unassembled WGS sequence"/>
</dbReference>
<dbReference type="AlphaFoldDB" id="A0A2W5QUP6"/>
<proteinExistence type="predicted"/>
<organism evidence="1 2">
    <name type="scientific">Ancylobacter novellus</name>
    <name type="common">Thiobacillus novellus</name>
    <dbReference type="NCBI Taxonomy" id="921"/>
    <lineage>
        <taxon>Bacteria</taxon>
        <taxon>Pseudomonadati</taxon>
        <taxon>Pseudomonadota</taxon>
        <taxon>Alphaproteobacteria</taxon>
        <taxon>Hyphomicrobiales</taxon>
        <taxon>Xanthobacteraceae</taxon>
        <taxon>Ancylobacter</taxon>
    </lineage>
</organism>
<accession>A0A2W5QUP6</accession>
<reference evidence="1 2" key="1">
    <citation type="submission" date="2017-08" db="EMBL/GenBank/DDBJ databases">
        <title>Infants hospitalized years apart are colonized by the same room-sourced microbial strains.</title>
        <authorList>
            <person name="Brooks B."/>
            <person name="Olm M.R."/>
            <person name="Firek B.A."/>
            <person name="Baker R."/>
            <person name="Thomas B.C."/>
            <person name="Morowitz M.J."/>
            <person name="Banfield J.F."/>
        </authorList>
    </citation>
    <scope>NUCLEOTIDE SEQUENCE [LARGE SCALE GENOMIC DNA]</scope>
    <source>
        <strain evidence="1">S2_005_001_R2_27</strain>
    </source>
</reference>
<name>A0A2W5QUP6_ANCNO</name>